<proteinExistence type="predicted"/>
<reference evidence="2" key="1">
    <citation type="submission" date="2017-08" db="EMBL/GenBank/DDBJ databases">
        <authorList>
            <person name="Varghese N."/>
            <person name="Submissions S."/>
        </authorList>
    </citation>
    <scope>NUCLEOTIDE SEQUENCE [LARGE SCALE GENOMIC DNA]</scope>
    <source>
        <strain evidence="2">KCTC 23107</strain>
    </source>
</reference>
<dbReference type="Proteomes" id="UP000219465">
    <property type="component" value="Unassembled WGS sequence"/>
</dbReference>
<dbReference type="EMBL" id="OCPC01000004">
    <property type="protein sequence ID" value="SOE18036.1"/>
    <property type="molecule type" value="Genomic_DNA"/>
</dbReference>
<keyword evidence="2" id="KW-1185">Reference proteome</keyword>
<dbReference type="AlphaFoldDB" id="A0A286IEF4"/>
<sequence>MRQGRGRAHGYLTGYPVTEAAAMCGPLTYIPGETHLANKDLIS</sequence>
<name>A0A286IEF4_9HYPH</name>
<accession>A0A286IEF4</accession>
<organism evidence="1 2">
    <name type="scientific">Hoeflea halophila</name>
    <dbReference type="NCBI Taxonomy" id="714899"/>
    <lineage>
        <taxon>Bacteria</taxon>
        <taxon>Pseudomonadati</taxon>
        <taxon>Pseudomonadota</taxon>
        <taxon>Alphaproteobacteria</taxon>
        <taxon>Hyphomicrobiales</taxon>
        <taxon>Rhizobiaceae</taxon>
        <taxon>Hoeflea</taxon>
    </lineage>
</organism>
<evidence type="ECO:0000313" key="2">
    <source>
        <dbReference type="Proteomes" id="UP000219465"/>
    </source>
</evidence>
<gene>
    <name evidence="1" type="ORF">SAMN05877838_2947</name>
</gene>
<protein>
    <submittedName>
        <fullName evidence="1">Uncharacterized protein</fullName>
    </submittedName>
</protein>
<evidence type="ECO:0000313" key="1">
    <source>
        <dbReference type="EMBL" id="SOE18036.1"/>
    </source>
</evidence>